<dbReference type="GO" id="GO:0071011">
    <property type="term" value="C:precatalytic spliceosome"/>
    <property type="evidence" value="ECO:0007669"/>
    <property type="project" value="TreeGrafter"/>
</dbReference>
<evidence type="ECO:0000256" key="3">
    <source>
        <dbReference type="ARBA" id="ARBA00022884"/>
    </source>
</evidence>
<evidence type="ECO:0000313" key="9">
    <source>
        <dbReference type="Proteomes" id="UP000310189"/>
    </source>
</evidence>
<evidence type="ECO:0000259" key="7">
    <source>
        <dbReference type="PROSITE" id="PS50174"/>
    </source>
</evidence>
<feature type="compositionally biased region" description="Basic and acidic residues" evidence="6">
    <location>
        <begin position="177"/>
        <end position="186"/>
    </location>
</feature>
<dbReference type="Gene3D" id="3.30.70.330">
    <property type="match status" value="1"/>
</dbReference>
<dbReference type="InterPro" id="IPR040052">
    <property type="entry name" value="RBM17"/>
</dbReference>
<feature type="compositionally biased region" description="Polar residues" evidence="6">
    <location>
        <begin position="284"/>
        <end position="293"/>
    </location>
</feature>
<keyword evidence="2" id="KW-0507">mRNA processing</keyword>
<feature type="compositionally biased region" description="Basic and acidic residues" evidence="6">
    <location>
        <begin position="9"/>
        <end position="31"/>
    </location>
</feature>
<comment type="subcellular location">
    <subcellularLocation>
        <location evidence="1">Nucleus</location>
    </subcellularLocation>
</comment>
<feature type="compositionally biased region" description="Basic and acidic residues" evidence="6">
    <location>
        <begin position="96"/>
        <end position="108"/>
    </location>
</feature>
<dbReference type="PANTHER" id="PTHR13288:SF8">
    <property type="entry name" value="SPLICING FACTOR 45"/>
    <property type="match status" value="1"/>
</dbReference>
<proteinExistence type="predicted"/>
<keyword evidence="3" id="KW-0694">RNA-binding</keyword>
<dbReference type="Pfam" id="PF01585">
    <property type="entry name" value="G-patch"/>
    <property type="match status" value="1"/>
</dbReference>
<feature type="compositionally biased region" description="Low complexity" evidence="6">
    <location>
        <begin position="75"/>
        <end position="90"/>
    </location>
</feature>
<feature type="compositionally biased region" description="Low complexity" evidence="6">
    <location>
        <begin position="114"/>
        <end position="129"/>
    </location>
</feature>
<keyword evidence="5" id="KW-0539">Nucleus</keyword>
<dbReference type="Proteomes" id="UP000310189">
    <property type="component" value="Unassembled WGS sequence"/>
</dbReference>
<dbReference type="GO" id="GO:0045292">
    <property type="term" value="P:mRNA cis splicing, via spliceosome"/>
    <property type="evidence" value="ECO:0007669"/>
    <property type="project" value="InterPro"/>
</dbReference>
<dbReference type="InterPro" id="IPR000467">
    <property type="entry name" value="G_patch_dom"/>
</dbReference>
<dbReference type="SUPFAM" id="SSF54928">
    <property type="entry name" value="RNA-binding domain, RBD"/>
    <property type="match status" value="1"/>
</dbReference>
<evidence type="ECO:0000256" key="4">
    <source>
        <dbReference type="ARBA" id="ARBA00023187"/>
    </source>
</evidence>
<feature type="compositionally biased region" description="Polar residues" evidence="6">
    <location>
        <begin position="320"/>
        <end position="338"/>
    </location>
</feature>
<evidence type="ECO:0000256" key="6">
    <source>
        <dbReference type="SAM" id="MobiDB-lite"/>
    </source>
</evidence>
<feature type="compositionally biased region" description="Basic residues" evidence="6">
    <location>
        <begin position="152"/>
        <end position="168"/>
    </location>
</feature>
<protein>
    <recommendedName>
        <fullName evidence="7">G-patch domain-containing protein</fullName>
    </recommendedName>
</protein>
<evidence type="ECO:0000256" key="5">
    <source>
        <dbReference type="ARBA" id="ARBA00023242"/>
    </source>
</evidence>
<dbReference type="InterPro" id="IPR003954">
    <property type="entry name" value="RRM_euk-type"/>
</dbReference>
<feature type="region of interest" description="Disordered" evidence="6">
    <location>
        <begin position="393"/>
        <end position="414"/>
    </location>
</feature>
<gene>
    <name evidence="8" type="ORF">E3P99_00745</name>
</gene>
<dbReference type="GO" id="GO:0003723">
    <property type="term" value="F:RNA binding"/>
    <property type="evidence" value="ECO:0007669"/>
    <property type="project" value="UniProtKB-KW"/>
</dbReference>
<dbReference type="PANTHER" id="PTHR13288">
    <property type="entry name" value="SPLICING FACTOR 45 SPF45"/>
    <property type="match status" value="1"/>
</dbReference>
<dbReference type="CDD" id="cd12374">
    <property type="entry name" value="RRM_UHM_SPF45_PUF60"/>
    <property type="match status" value="1"/>
</dbReference>
<reference evidence="8 9" key="1">
    <citation type="submission" date="2019-03" db="EMBL/GenBank/DDBJ databases">
        <title>Sequencing 23 genomes of Wallemia ichthyophaga.</title>
        <authorList>
            <person name="Gostincar C."/>
        </authorList>
    </citation>
    <scope>NUCLEOTIDE SEQUENCE [LARGE SCALE GENOMIC DNA]</scope>
    <source>
        <strain evidence="8 9">EXF-5753</strain>
    </source>
</reference>
<sequence length="597" mass="64963">MSLYGGIFYEEKEPEKVDEKSEEKSVEKEKSSPAPAPAPAQKPAQNWTSSLKFAPNVRRSKAAAKPVKPSLPIPSAFTSAAVSASSSNASTPMKGEGSEGRKGSKESVDGGELQQTSSSSSQPGPSSSTLAPPPMTISDNDDDDDDMQFSNRYRRVLTKKEKKMKRKGQLAAAGPAWHDDYDPYKPTDYAEYKRFAQFLKQERLARKADELQRQGQGQYSSSDDSDSDDQAERARNKMFAPPSAYDNDGAASASAPAPAPPPAPSAINLEESGDDVFQRRLAMSSATAQQARMRNNDDEENDAPQPQPQPQPQSQPQPQMNTPSEQFSDTSQQPQLPQVQEPHAPAISNPPSMPAQQDTQSSAQTPQDRLKASQAAAASIAAKFSKLVPQKPQLPAQLVPQPAQTQAASQSQASEVDDFLATIEDSTVSKEQQELADNKANFAQRFMAKQGWKQGEGLGAQKSGMTEALSLERTESGGGEIKSKEEGRLDREAKELFGEPSKCIILRNMVKLHEVDDDLSQEVADECNKNGIVERVVVHTPKEYSDESDAVKILVKFSGLVGAYKNVRALNGRYFGGAQIIAKYYPDEAFVRGIYDL</sequence>
<dbReference type="EMBL" id="SPNW01000008">
    <property type="protein sequence ID" value="TIA92145.1"/>
    <property type="molecule type" value="Genomic_DNA"/>
</dbReference>
<dbReference type="FunFam" id="3.30.70.330:FF:000382">
    <property type="entry name" value="G-patch domain-containing protein"/>
    <property type="match status" value="1"/>
</dbReference>
<accession>A0A4T0FVG9</accession>
<dbReference type="InterPro" id="IPR035979">
    <property type="entry name" value="RBD_domain_sf"/>
</dbReference>
<dbReference type="PROSITE" id="PS50174">
    <property type="entry name" value="G_PATCH"/>
    <property type="match status" value="1"/>
</dbReference>
<dbReference type="SMART" id="SM00361">
    <property type="entry name" value="RRM_1"/>
    <property type="match status" value="1"/>
</dbReference>
<feature type="region of interest" description="Disordered" evidence="6">
    <location>
        <begin position="1"/>
        <end position="186"/>
    </location>
</feature>
<keyword evidence="4" id="KW-0508">mRNA splicing</keyword>
<keyword evidence="9" id="KW-1185">Reference proteome</keyword>
<feature type="compositionally biased region" description="Pro residues" evidence="6">
    <location>
        <begin position="305"/>
        <end position="315"/>
    </location>
</feature>
<dbReference type="AlphaFoldDB" id="A0A4T0FVG9"/>
<dbReference type="InterPro" id="IPR012677">
    <property type="entry name" value="Nucleotide-bd_a/b_plait_sf"/>
</dbReference>
<feature type="domain" description="G-patch" evidence="7">
    <location>
        <begin position="439"/>
        <end position="485"/>
    </location>
</feature>
<evidence type="ECO:0000256" key="1">
    <source>
        <dbReference type="ARBA" id="ARBA00004123"/>
    </source>
</evidence>
<feature type="region of interest" description="Disordered" evidence="6">
    <location>
        <begin position="206"/>
        <end position="378"/>
    </location>
</feature>
<dbReference type="SMART" id="SM00443">
    <property type="entry name" value="G_patch"/>
    <property type="match status" value="1"/>
</dbReference>
<feature type="compositionally biased region" description="Polar residues" evidence="6">
    <location>
        <begin position="354"/>
        <end position="367"/>
    </location>
</feature>
<organism evidence="8 9">
    <name type="scientific">Wallemia hederae</name>
    <dbReference type="NCBI Taxonomy" id="1540922"/>
    <lineage>
        <taxon>Eukaryota</taxon>
        <taxon>Fungi</taxon>
        <taxon>Dikarya</taxon>
        <taxon>Basidiomycota</taxon>
        <taxon>Wallemiomycotina</taxon>
        <taxon>Wallemiomycetes</taxon>
        <taxon>Wallemiales</taxon>
        <taxon>Wallemiaceae</taxon>
        <taxon>Wallemia</taxon>
    </lineage>
</organism>
<evidence type="ECO:0000313" key="8">
    <source>
        <dbReference type="EMBL" id="TIA92145.1"/>
    </source>
</evidence>
<evidence type="ECO:0000256" key="2">
    <source>
        <dbReference type="ARBA" id="ARBA00022664"/>
    </source>
</evidence>
<comment type="caution">
    <text evidence="8">The sequence shown here is derived from an EMBL/GenBank/DDBJ whole genome shotgun (WGS) entry which is preliminary data.</text>
</comment>
<name>A0A4T0FVG9_9BASI</name>
<dbReference type="OrthoDB" id="5411533at2759"/>